<evidence type="ECO:0000313" key="2">
    <source>
        <dbReference type="Proteomes" id="UP000652761"/>
    </source>
</evidence>
<accession>A0A843UDU4</accession>
<comment type="caution">
    <text evidence="1">The sequence shown here is derived from an EMBL/GenBank/DDBJ whole genome shotgun (WGS) entry which is preliminary data.</text>
</comment>
<evidence type="ECO:0000313" key="1">
    <source>
        <dbReference type="EMBL" id="MQL78269.1"/>
    </source>
</evidence>
<dbReference type="EMBL" id="NMUH01000390">
    <property type="protein sequence ID" value="MQL78269.1"/>
    <property type="molecule type" value="Genomic_DNA"/>
</dbReference>
<gene>
    <name evidence="1" type="ORF">Taro_010690</name>
</gene>
<name>A0A843UDU4_COLES</name>
<reference evidence="1" key="1">
    <citation type="submission" date="2017-07" db="EMBL/GenBank/DDBJ databases">
        <title>Taro Niue Genome Assembly and Annotation.</title>
        <authorList>
            <person name="Atibalentja N."/>
            <person name="Keating K."/>
            <person name="Fields C.J."/>
        </authorList>
    </citation>
    <scope>NUCLEOTIDE SEQUENCE</scope>
    <source>
        <strain evidence="1">Niue_2</strain>
        <tissue evidence="1">Leaf</tissue>
    </source>
</reference>
<organism evidence="1 2">
    <name type="scientific">Colocasia esculenta</name>
    <name type="common">Wild taro</name>
    <name type="synonym">Arum esculentum</name>
    <dbReference type="NCBI Taxonomy" id="4460"/>
    <lineage>
        <taxon>Eukaryota</taxon>
        <taxon>Viridiplantae</taxon>
        <taxon>Streptophyta</taxon>
        <taxon>Embryophyta</taxon>
        <taxon>Tracheophyta</taxon>
        <taxon>Spermatophyta</taxon>
        <taxon>Magnoliopsida</taxon>
        <taxon>Liliopsida</taxon>
        <taxon>Araceae</taxon>
        <taxon>Aroideae</taxon>
        <taxon>Colocasieae</taxon>
        <taxon>Colocasia</taxon>
    </lineage>
</organism>
<dbReference type="AlphaFoldDB" id="A0A843UDU4"/>
<proteinExistence type="predicted"/>
<keyword evidence="2" id="KW-1185">Reference proteome</keyword>
<protein>
    <submittedName>
        <fullName evidence="1">Uncharacterized protein</fullName>
    </submittedName>
</protein>
<sequence length="98" mass="10914">MSTTFQPLTSVPYVNGYNPLRYPMTRDLFCANESLRSSHTLCSQTPKGSMCKRGTYWAGPICLIQKKRLTFRRGSGWRLAGSALALVFCGLSVEQTCV</sequence>
<dbReference type="Proteomes" id="UP000652761">
    <property type="component" value="Unassembled WGS sequence"/>
</dbReference>